<name>A0A844LWT9_9GAMM</name>
<sequence length="313" mass="35087">MRYNYKLLDKMDTMAASVNKTSLNLSKFLSAKVWIAIAVVLFVAIFVLVANRVYHSQPAKVVVNAKNLDAAQYQKLNTAMSKKQAGSFFTAVLPELKDSVMQQDWISQVDIERKWGEGIVITALPREPIAKFGSEHLIDSQGKVFKPVSESELSQDGLIMLQGDAEQSSLIMQQMQQVNQWFAPLKMQVDDLVLTPRMTWAIRFNNGMRIIVDNEHTSQKLMNLSQLLQNQLADKRGQIQAVDLRYKNGFVIDWKKDSAPDKAEMNQRSDTQKTASTQKATSSTSEQNKNTNSSSLANEPQAAASRPSSQQTN</sequence>
<evidence type="ECO:0000256" key="3">
    <source>
        <dbReference type="ARBA" id="ARBA00022618"/>
    </source>
</evidence>
<comment type="caution">
    <text evidence="10">The sequence shown here is derived from an EMBL/GenBank/DDBJ whole genome shotgun (WGS) entry which is preliminary data.</text>
</comment>
<dbReference type="GO" id="GO:0090529">
    <property type="term" value="P:cell septum assembly"/>
    <property type="evidence" value="ECO:0007669"/>
    <property type="project" value="InterPro"/>
</dbReference>
<dbReference type="InterPro" id="IPR026579">
    <property type="entry name" value="FtsQ"/>
</dbReference>
<dbReference type="Pfam" id="PF03799">
    <property type="entry name" value="FtsQ_DivIB_C"/>
    <property type="match status" value="1"/>
</dbReference>
<keyword evidence="6" id="KW-0131">Cell cycle</keyword>
<keyword evidence="5 8" id="KW-1133">Transmembrane helix</keyword>
<dbReference type="Gene3D" id="3.40.50.11690">
    <property type="entry name" value="Cell division protein FtsQ/DivIB"/>
    <property type="match status" value="1"/>
</dbReference>
<evidence type="ECO:0000313" key="10">
    <source>
        <dbReference type="EMBL" id="MUG31292.1"/>
    </source>
</evidence>
<feature type="compositionally biased region" description="Polar residues" evidence="7">
    <location>
        <begin position="286"/>
        <end position="298"/>
    </location>
</feature>
<dbReference type="PANTHER" id="PTHR35851">
    <property type="entry name" value="CELL DIVISION PROTEIN FTSQ"/>
    <property type="match status" value="1"/>
</dbReference>
<evidence type="ECO:0000256" key="2">
    <source>
        <dbReference type="ARBA" id="ARBA00022519"/>
    </source>
</evidence>
<evidence type="ECO:0000256" key="1">
    <source>
        <dbReference type="ARBA" id="ARBA00022475"/>
    </source>
</evidence>
<protein>
    <submittedName>
        <fullName evidence="10">Cell division protein FtsQ</fullName>
    </submittedName>
</protein>
<feature type="compositionally biased region" description="Basic and acidic residues" evidence="7">
    <location>
        <begin position="259"/>
        <end position="271"/>
    </location>
</feature>
<dbReference type="InterPro" id="IPR045335">
    <property type="entry name" value="FtsQ_C_sf"/>
</dbReference>
<dbReference type="EMBL" id="WFKQ01000001">
    <property type="protein sequence ID" value="MUG31292.1"/>
    <property type="molecule type" value="Genomic_DNA"/>
</dbReference>
<dbReference type="AlphaFoldDB" id="A0A844LWT9"/>
<dbReference type="Gene3D" id="3.10.20.310">
    <property type="entry name" value="membrane protein fhac"/>
    <property type="match status" value="1"/>
</dbReference>
<evidence type="ECO:0000313" key="11">
    <source>
        <dbReference type="Proteomes" id="UP000442109"/>
    </source>
</evidence>
<keyword evidence="8" id="KW-0472">Membrane</keyword>
<evidence type="ECO:0000256" key="4">
    <source>
        <dbReference type="ARBA" id="ARBA00022692"/>
    </source>
</evidence>
<evidence type="ECO:0000256" key="7">
    <source>
        <dbReference type="SAM" id="MobiDB-lite"/>
    </source>
</evidence>
<keyword evidence="11" id="KW-1185">Reference proteome</keyword>
<dbReference type="Proteomes" id="UP000442109">
    <property type="component" value="Unassembled WGS sequence"/>
</dbReference>
<evidence type="ECO:0000256" key="8">
    <source>
        <dbReference type="SAM" id="Phobius"/>
    </source>
</evidence>
<feature type="compositionally biased region" description="Low complexity" evidence="7">
    <location>
        <begin position="272"/>
        <end position="285"/>
    </location>
</feature>
<evidence type="ECO:0000256" key="6">
    <source>
        <dbReference type="ARBA" id="ARBA00023306"/>
    </source>
</evidence>
<organism evidence="10 11">
    <name type="scientific">Psychrobacter sanguinis</name>
    <dbReference type="NCBI Taxonomy" id="861445"/>
    <lineage>
        <taxon>Bacteria</taxon>
        <taxon>Pseudomonadati</taxon>
        <taxon>Pseudomonadota</taxon>
        <taxon>Gammaproteobacteria</taxon>
        <taxon>Moraxellales</taxon>
        <taxon>Moraxellaceae</taxon>
        <taxon>Psychrobacter</taxon>
    </lineage>
</organism>
<proteinExistence type="predicted"/>
<accession>A0A844LWT9</accession>
<keyword evidence="4 8" id="KW-0812">Transmembrane</keyword>
<keyword evidence="3 10" id="KW-0132">Cell division</keyword>
<feature type="region of interest" description="Disordered" evidence="7">
    <location>
        <begin position="259"/>
        <end position="313"/>
    </location>
</feature>
<keyword evidence="1" id="KW-1003">Cell membrane</keyword>
<gene>
    <name evidence="10" type="ORF">GB996_00605</name>
</gene>
<keyword evidence="2" id="KW-0997">Cell inner membrane</keyword>
<feature type="transmembrane region" description="Helical" evidence="8">
    <location>
        <begin position="33"/>
        <end position="50"/>
    </location>
</feature>
<dbReference type="PANTHER" id="PTHR35851:SF1">
    <property type="entry name" value="CELL DIVISION PROTEIN FTSQ"/>
    <property type="match status" value="1"/>
</dbReference>
<dbReference type="OrthoDB" id="9790370at2"/>
<reference evidence="10 11" key="1">
    <citation type="journal article" date="2019" name="PLoS ONE">
        <title>Pup mortality in New Zealand sea lions (Phocarctos hookeri) at Enderby Island, Auckland Islands, 2013-18.</title>
        <authorList>
            <person name="Michael S.A."/>
            <person name="Hayman D.T.S."/>
            <person name="Gray R."/>
            <person name="Zhang J."/>
            <person name="Rogers L."/>
            <person name="Roe W.D."/>
        </authorList>
    </citation>
    <scope>NUCLEOTIDE SEQUENCE [LARGE SCALE GENOMIC DNA]</scope>
    <source>
        <strain evidence="10 11">SM868</strain>
    </source>
</reference>
<feature type="domain" description="Cell division protein FtsQ/DivIB C-terminal" evidence="9">
    <location>
        <begin position="133"/>
        <end position="245"/>
    </location>
</feature>
<dbReference type="InterPro" id="IPR005548">
    <property type="entry name" value="Cell_div_FtsQ/DivIB_C"/>
</dbReference>
<evidence type="ECO:0000256" key="5">
    <source>
        <dbReference type="ARBA" id="ARBA00022989"/>
    </source>
</evidence>
<evidence type="ECO:0000259" key="9">
    <source>
        <dbReference type="Pfam" id="PF03799"/>
    </source>
</evidence>